<reference evidence="13" key="2">
    <citation type="submission" date="2014-09" db="EMBL/GenBank/DDBJ databases">
        <authorList>
            <consortium name="NBRP consortium"/>
            <person name="Sawabe T."/>
            <person name="Meirelles P."/>
            <person name="Nakanishi M."/>
            <person name="Sayaka M."/>
            <person name="Hattori M."/>
            <person name="Ohkuma M."/>
        </authorList>
    </citation>
    <scope>NUCLEOTIDE SEQUENCE [LARGE SCALE GENOMIC DNA]</scope>
    <source>
        <strain evidence="13">JCM 19239</strain>
    </source>
</reference>
<dbReference type="Proteomes" id="UP000029223">
    <property type="component" value="Unassembled WGS sequence"/>
</dbReference>
<dbReference type="SUPFAM" id="SSF51735">
    <property type="entry name" value="NAD(P)-binding Rossmann-fold domains"/>
    <property type="match status" value="1"/>
</dbReference>
<feature type="transmembrane region" description="Helical" evidence="10">
    <location>
        <begin position="67"/>
        <end position="88"/>
    </location>
</feature>
<evidence type="ECO:0000256" key="4">
    <source>
        <dbReference type="ARBA" id="ARBA00022538"/>
    </source>
</evidence>
<dbReference type="Gene3D" id="3.40.50.720">
    <property type="entry name" value="NAD(P)-binding Rossmann-like Domain"/>
    <property type="match status" value="1"/>
</dbReference>
<keyword evidence="4" id="KW-0633">Potassium transport</keyword>
<keyword evidence="7 10" id="KW-1133">Transmembrane helix</keyword>
<dbReference type="InterPro" id="IPR006153">
    <property type="entry name" value="Cation/H_exchanger_TM"/>
</dbReference>
<feature type="transmembrane region" description="Helical" evidence="10">
    <location>
        <begin position="100"/>
        <end position="119"/>
    </location>
</feature>
<evidence type="ECO:0000256" key="8">
    <source>
        <dbReference type="ARBA" id="ARBA00023065"/>
    </source>
</evidence>
<feature type="transmembrane region" description="Helical" evidence="10">
    <location>
        <begin position="12"/>
        <end position="29"/>
    </location>
</feature>
<evidence type="ECO:0000256" key="3">
    <source>
        <dbReference type="ARBA" id="ARBA00022449"/>
    </source>
</evidence>
<keyword evidence="13" id="KW-1185">Reference proteome</keyword>
<feature type="transmembrane region" description="Helical" evidence="10">
    <location>
        <begin position="35"/>
        <end position="55"/>
    </location>
</feature>
<evidence type="ECO:0000256" key="5">
    <source>
        <dbReference type="ARBA" id="ARBA00022692"/>
    </source>
</evidence>
<proteinExistence type="predicted"/>
<dbReference type="InterPro" id="IPR003148">
    <property type="entry name" value="RCK_N"/>
</dbReference>
<reference evidence="13" key="1">
    <citation type="submission" date="2014-09" db="EMBL/GenBank/DDBJ databases">
        <title>Vibrio variabilis JCM 19239. (C206) whole genome shotgun sequence.</title>
        <authorList>
            <person name="Sawabe T."/>
            <person name="Meirelles P."/>
            <person name="Nakanishi M."/>
            <person name="Sayaka M."/>
            <person name="Hattori M."/>
            <person name="Ohkuma M."/>
        </authorList>
    </citation>
    <scope>NUCLEOTIDE SEQUENCE [LARGE SCALE GENOMIC DNA]</scope>
    <source>
        <strain evidence="13">JCM 19239</strain>
    </source>
</reference>
<evidence type="ECO:0000256" key="1">
    <source>
        <dbReference type="ARBA" id="ARBA00004141"/>
    </source>
</evidence>
<dbReference type="Pfam" id="PF00999">
    <property type="entry name" value="Na_H_Exchanger"/>
    <property type="match status" value="1"/>
</dbReference>
<evidence type="ECO:0000256" key="7">
    <source>
        <dbReference type="ARBA" id="ARBA00022989"/>
    </source>
</evidence>
<keyword evidence="8" id="KW-0406">Ion transport</keyword>
<dbReference type="EMBL" id="BBMS01000058">
    <property type="protein sequence ID" value="GAL29151.1"/>
    <property type="molecule type" value="Genomic_DNA"/>
</dbReference>
<comment type="caution">
    <text evidence="12">The sequence shown here is derived from an EMBL/GenBank/DDBJ whole genome shotgun (WGS) entry which is preliminary data.</text>
</comment>
<organism evidence="12 13">
    <name type="scientific">Vibrio variabilis</name>
    <dbReference type="NCBI Taxonomy" id="990271"/>
    <lineage>
        <taxon>Bacteria</taxon>
        <taxon>Pseudomonadati</taxon>
        <taxon>Pseudomonadota</taxon>
        <taxon>Gammaproteobacteria</taxon>
        <taxon>Vibrionales</taxon>
        <taxon>Vibrionaceae</taxon>
        <taxon>Vibrio</taxon>
    </lineage>
</organism>
<feature type="domain" description="RCK N-terminal" evidence="11">
    <location>
        <begin position="142"/>
        <end position="258"/>
    </location>
</feature>
<dbReference type="Gene3D" id="1.20.1530.20">
    <property type="match status" value="1"/>
</dbReference>
<comment type="subcellular location">
    <subcellularLocation>
        <location evidence="1">Membrane</location>
        <topology evidence="1">Multi-pass membrane protein</topology>
    </subcellularLocation>
</comment>
<evidence type="ECO:0000259" key="11">
    <source>
        <dbReference type="PROSITE" id="PS51201"/>
    </source>
</evidence>
<dbReference type="PROSITE" id="PS51201">
    <property type="entry name" value="RCK_N"/>
    <property type="match status" value="1"/>
</dbReference>
<dbReference type="PANTHER" id="PTHR46157:SF4">
    <property type="entry name" value="K(+) EFFLUX ANTIPORTER 3, CHLOROPLASTIC"/>
    <property type="match status" value="1"/>
</dbReference>
<evidence type="ECO:0000256" key="6">
    <source>
        <dbReference type="ARBA" id="ARBA00022958"/>
    </source>
</evidence>
<evidence type="ECO:0000256" key="9">
    <source>
        <dbReference type="ARBA" id="ARBA00023136"/>
    </source>
</evidence>
<sequence length="292" mass="32193">MSSNQTSTFKGLLLGLFFITVGAGINFGILFNDFFVIIGLTLGVMLLKAAVLYGLAIIFKIRDSARWLFTLSLAQAGEFGFVLLSFSVQNHVLPNDIAQTLSLVVALSMFLTPGLFILFDKVILPRYEKQSNDREADTVDERGTVMIAGMGRFGQIVNRLLVANEVKTVALDVRADQVDNMRQIGTKAFFGDASKPDILHTAGIEETKLLVVAIDNQEASIELVKYVKHTYPHVKILTRAFDRGHGYQLRQAGADYIESETYHSALELGAKTMNCLGSILLCRTAESHLQVD</sequence>
<evidence type="ECO:0000313" key="12">
    <source>
        <dbReference type="EMBL" id="GAL29151.1"/>
    </source>
</evidence>
<accession>A0ABQ0JK79</accession>
<keyword evidence="5 10" id="KW-0812">Transmembrane</keyword>
<dbReference type="InterPro" id="IPR036291">
    <property type="entry name" value="NAD(P)-bd_dom_sf"/>
</dbReference>
<evidence type="ECO:0000313" key="13">
    <source>
        <dbReference type="Proteomes" id="UP000029223"/>
    </source>
</evidence>
<protein>
    <submittedName>
        <fullName evidence="12">Glutathione-regulated potassium-efflux system protein KefC</fullName>
    </submittedName>
</protein>
<keyword evidence="9 10" id="KW-0472">Membrane</keyword>
<dbReference type="PANTHER" id="PTHR46157">
    <property type="entry name" value="K(+) EFFLUX ANTIPORTER 3, CHLOROPLASTIC"/>
    <property type="match status" value="1"/>
</dbReference>
<evidence type="ECO:0000256" key="2">
    <source>
        <dbReference type="ARBA" id="ARBA00022448"/>
    </source>
</evidence>
<dbReference type="InterPro" id="IPR038770">
    <property type="entry name" value="Na+/solute_symporter_sf"/>
</dbReference>
<keyword evidence="2" id="KW-0813">Transport</keyword>
<name>A0ABQ0JK79_9VIBR</name>
<gene>
    <name evidence="12" type="ORF">JCM19239_2742</name>
</gene>
<keyword evidence="3" id="KW-0050">Antiport</keyword>
<keyword evidence="6" id="KW-0630">Potassium</keyword>
<evidence type="ECO:0000256" key="10">
    <source>
        <dbReference type="SAM" id="Phobius"/>
    </source>
</evidence>
<dbReference type="Pfam" id="PF02254">
    <property type="entry name" value="TrkA_N"/>
    <property type="match status" value="1"/>
</dbReference>